<dbReference type="SUPFAM" id="SSF55724">
    <property type="entry name" value="Mog1p/PsbP-like"/>
    <property type="match status" value="1"/>
</dbReference>
<dbReference type="Gene3D" id="3.40.1000.10">
    <property type="entry name" value="Mog1/PsbP, alpha/beta/alpha sandwich"/>
    <property type="match status" value="1"/>
</dbReference>
<dbReference type="InterPro" id="IPR016123">
    <property type="entry name" value="Mog1/PsbP_a/b/a-sand"/>
</dbReference>
<name>A0A419ACA2_9RHOB</name>
<organism evidence="1 2">
    <name type="scientific">Paracoccus siganidrum</name>
    <dbReference type="NCBI Taxonomy" id="1276757"/>
    <lineage>
        <taxon>Bacteria</taxon>
        <taxon>Pseudomonadati</taxon>
        <taxon>Pseudomonadota</taxon>
        <taxon>Alphaproteobacteria</taxon>
        <taxon>Rhodobacterales</taxon>
        <taxon>Paracoccaceae</taxon>
        <taxon>Paracoccus</taxon>
    </lineage>
</organism>
<evidence type="ECO:0000313" key="2">
    <source>
        <dbReference type="Proteomes" id="UP000283587"/>
    </source>
</evidence>
<gene>
    <name evidence="1" type="ORF">D3P05_01075</name>
</gene>
<sequence length="142" mass="15583">MMYQLNEGSIDLPADWKDQSINILSASRLGEPGLSLTVTRDDIPWGMSFQEYVDDQMKQAKASLKDFTIADQREVALNGHAAVQLECRWVAKQGPMHQIITTVLSGNRALVLTASMPGEMSATQRAEVQRIIGSLRLSPPGA</sequence>
<evidence type="ECO:0000313" key="1">
    <source>
        <dbReference type="EMBL" id="RJL21840.1"/>
    </source>
</evidence>
<reference evidence="2" key="1">
    <citation type="submission" date="2018-09" db="EMBL/GenBank/DDBJ databases">
        <title>Paracoccus onubensis nov. sp. a moderate halophilic bacterium isolated from Gruta de las Maravillas (Aracena, Spain).</title>
        <authorList>
            <person name="Jurado V."/>
            <person name="Gutierrez-Patricio S."/>
            <person name="Gonzalez-Pimentel J.L."/>
            <person name="Miller A.Z."/>
            <person name="Laiz L."/>
            <person name="Saiz-Jimenez C."/>
        </authorList>
    </citation>
    <scope>NUCLEOTIDE SEQUENCE [LARGE SCALE GENOMIC DNA]</scope>
    <source>
        <strain evidence="2">DSM 26381</strain>
    </source>
</reference>
<keyword evidence="2" id="KW-1185">Reference proteome</keyword>
<dbReference type="InterPro" id="IPR014894">
    <property type="entry name" value="DcrB/EagT6"/>
</dbReference>
<dbReference type="EMBL" id="QZEW01000003">
    <property type="protein sequence ID" value="RJL21840.1"/>
    <property type="molecule type" value="Genomic_DNA"/>
</dbReference>
<proteinExistence type="predicted"/>
<comment type="caution">
    <text evidence="1">The sequence shown here is derived from an EMBL/GenBank/DDBJ whole genome shotgun (WGS) entry which is preliminary data.</text>
</comment>
<dbReference type="Proteomes" id="UP000283587">
    <property type="component" value="Unassembled WGS sequence"/>
</dbReference>
<protein>
    <submittedName>
        <fullName evidence="1">DUF1795 domain-containing protein</fullName>
    </submittedName>
</protein>
<dbReference type="AlphaFoldDB" id="A0A419ACA2"/>
<dbReference type="Pfam" id="PF08786">
    <property type="entry name" value="DcrB"/>
    <property type="match status" value="1"/>
</dbReference>
<accession>A0A419ACA2</accession>
<dbReference type="OrthoDB" id="8775251at2"/>